<protein>
    <recommendedName>
        <fullName evidence="4">PEP-CTERM sorting domain-containing protein</fullName>
    </recommendedName>
</protein>
<sequence length="212" mass="21456">MKKAVVATWLAVAGSLFAGYVSAGPVLLITPTSSHVDVGQVARINVSISGLDAEVLSSFDLNFIYDSSVVRLDAANLSGADDALGSAFGAPPLVFSDSAVDGNYGVLGQALADDATLIANQQDAFLLFQFDFVGMANGMTTLSLGANADFERSFIGLNFAALQGVSIQGACVAVGTGSCSSSSELPEPASAVLAAAAGLAACGSRLRRRQSP</sequence>
<dbReference type="EMBL" id="JBIGHW010000031">
    <property type="protein sequence ID" value="MFG6443554.1"/>
    <property type="molecule type" value="Genomic_DNA"/>
</dbReference>
<feature type="signal peptide" evidence="1">
    <location>
        <begin position="1"/>
        <end position="18"/>
    </location>
</feature>
<dbReference type="Proteomes" id="UP001606301">
    <property type="component" value="Unassembled WGS sequence"/>
</dbReference>
<dbReference type="RefSeq" id="WP_394402326.1">
    <property type="nucleotide sequence ID" value="NZ_JBIGHW010000031.1"/>
</dbReference>
<keyword evidence="1" id="KW-0732">Signal</keyword>
<gene>
    <name evidence="2" type="ORF">ACG0Z3_22935</name>
</gene>
<evidence type="ECO:0000256" key="1">
    <source>
        <dbReference type="SAM" id="SignalP"/>
    </source>
</evidence>
<name>A0ABW7FQC9_9BURK</name>
<evidence type="ECO:0000313" key="2">
    <source>
        <dbReference type="EMBL" id="MFG6443554.1"/>
    </source>
</evidence>
<evidence type="ECO:0000313" key="3">
    <source>
        <dbReference type="Proteomes" id="UP001606301"/>
    </source>
</evidence>
<proteinExistence type="predicted"/>
<organism evidence="2 3">
    <name type="scientific">Pelomonas margarita</name>
    <dbReference type="NCBI Taxonomy" id="3299031"/>
    <lineage>
        <taxon>Bacteria</taxon>
        <taxon>Pseudomonadati</taxon>
        <taxon>Pseudomonadota</taxon>
        <taxon>Betaproteobacteria</taxon>
        <taxon>Burkholderiales</taxon>
        <taxon>Sphaerotilaceae</taxon>
        <taxon>Roseateles</taxon>
    </lineage>
</organism>
<feature type="chain" id="PRO_5045537849" description="PEP-CTERM sorting domain-containing protein" evidence="1">
    <location>
        <begin position="19"/>
        <end position="212"/>
    </location>
</feature>
<comment type="caution">
    <text evidence="2">The sequence shown here is derived from an EMBL/GenBank/DDBJ whole genome shotgun (WGS) entry which is preliminary data.</text>
</comment>
<evidence type="ECO:0008006" key="4">
    <source>
        <dbReference type="Google" id="ProtNLM"/>
    </source>
</evidence>
<accession>A0ABW7FQC9</accession>
<keyword evidence="3" id="KW-1185">Reference proteome</keyword>
<reference evidence="2 3" key="1">
    <citation type="submission" date="2024-08" db="EMBL/GenBank/DDBJ databases">
        <authorList>
            <person name="Lu H."/>
        </authorList>
    </citation>
    <scope>NUCLEOTIDE SEQUENCE [LARGE SCALE GENOMIC DNA]</scope>
    <source>
        <strain evidence="2 3">LKC17W</strain>
    </source>
</reference>